<evidence type="ECO:0008006" key="8">
    <source>
        <dbReference type="Google" id="ProtNLM"/>
    </source>
</evidence>
<dbReference type="Proteomes" id="UP000054632">
    <property type="component" value="Unassembled WGS sequence"/>
</dbReference>
<evidence type="ECO:0000313" key="6">
    <source>
        <dbReference type="Proteomes" id="UP000054815"/>
    </source>
</evidence>
<accession>A0A0V1FL33</accession>
<keyword evidence="7" id="KW-1185">Reference proteome</keyword>
<organism evidence="4 7">
    <name type="scientific">Trichinella pseudospiralis</name>
    <name type="common">Parasitic roundworm</name>
    <dbReference type="NCBI Taxonomy" id="6337"/>
    <lineage>
        <taxon>Eukaryota</taxon>
        <taxon>Metazoa</taxon>
        <taxon>Ecdysozoa</taxon>
        <taxon>Nematoda</taxon>
        <taxon>Enoplea</taxon>
        <taxon>Dorylaimia</taxon>
        <taxon>Trichinellida</taxon>
        <taxon>Trichinellidae</taxon>
        <taxon>Trichinella</taxon>
    </lineage>
</organism>
<keyword evidence="1" id="KW-0732">Signal</keyword>
<dbReference type="EMBL" id="JYDR01000216">
    <property type="protein sequence ID" value="KRY65336.1"/>
    <property type="molecule type" value="Genomic_DNA"/>
</dbReference>
<comment type="caution">
    <text evidence="4">The sequence shown here is derived from an EMBL/GenBank/DDBJ whole genome shotgun (WGS) entry which is preliminary data.</text>
</comment>
<protein>
    <recommendedName>
        <fullName evidence="8">Secreted protein</fullName>
    </recommendedName>
</protein>
<evidence type="ECO:0000313" key="5">
    <source>
        <dbReference type="Proteomes" id="UP000054632"/>
    </source>
</evidence>
<sequence>MLHMFFMFFLHTLHLLCEPLRTGVIDAVKTYIKEMRHPDHWCLLLLAYYHQMWQWVPLYLAMSPPGKKYN</sequence>
<dbReference type="Proteomes" id="UP000054995">
    <property type="component" value="Unassembled WGS sequence"/>
</dbReference>
<evidence type="ECO:0000313" key="3">
    <source>
        <dbReference type="EMBL" id="KRY65336.1"/>
    </source>
</evidence>
<gene>
    <name evidence="3" type="ORF">T4A_12328</name>
    <name evidence="4" type="ORF">T4D_4767</name>
    <name evidence="2" type="ORF">T4E_2804</name>
</gene>
<feature type="signal peptide" evidence="1">
    <location>
        <begin position="1"/>
        <end position="17"/>
    </location>
</feature>
<proteinExistence type="predicted"/>
<name>A0A0V1FL33_TRIPS</name>
<evidence type="ECO:0000313" key="2">
    <source>
        <dbReference type="EMBL" id="KRX94531.1"/>
    </source>
</evidence>
<feature type="chain" id="PRO_5010442906" description="Secreted protein" evidence="1">
    <location>
        <begin position="18"/>
        <end position="70"/>
    </location>
</feature>
<evidence type="ECO:0000313" key="7">
    <source>
        <dbReference type="Proteomes" id="UP000054995"/>
    </source>
</evidence>
<dbReference type="Proteomes" id="UP000054815">
    <property type="component" value="Unassembled WGS sequence"/>
</dbReference>
<dbReference type="EMBL" id="JYDT01000068">
    <property type="protein sequence ID" value="KRY86652.1"/>
    <property type="molecule type" value="Genomic_DNA"/>
</dbReference>
<dbReference type="EMBL" id="JYDU01000070">
    <property type="protein sequence ID" value="KRX94531.1"/>
    <property type="molecule type" value="Genomic_DNA"/>
</dbReference>
<evidence type="ECO:0000256" key="1">
    <source>
        <dbReference type="SAM" id="SignalP"/>
    </source>
</evidence>
<reference evidence="5 6" key="1">
    <citation type="submission" date="2015-01" db="EMBL/GenBank/DDBJ databases">
        <title>Evolution of Trichinella species and genotypes.</title>
        <authorList>
            <person name="Korhonen P.K."/>
            <person name="Edoardo P."/>
            <person name="Giuseppe L.R."/>
            <person name="Gasser R.B."/>
        </authorList>
    </citation>
    <scope>NUCLEOTIDE SEQUENCE [LARGE SCALE GENOMIC DNA]</scope>
    <source>
        <strain evidence="3">ISS13</strain>
        <strain evidence="2">ISS141</strain>
        <strain evidence="4">ISS470</strain>
    </source>
</reference>
<evidence type="ECO:0000313" key="4">
    <source>
        <dbReference type="EMBL" id="KRY86652.1"/>
    </source>
</evidence>
<dbReference type="AlphaFoldDB" id="A0A0V1FL33"/>